<sequence>MKKYIITAVMSVFSIISISAQTKKDAQVSELYHHYIAIKSALASDDAAKTSKAASEFVETSSKINNKIISEKELNILRKDAKTIADNKNISSQRQTFHQLSDHMIGLAKEFKLSQNPVYVQYCPMADGSWLSDESKIINPYYGKSMLSCGSVKSTIK</sequence>
<dbReference type="STRING" id="295069.SAMN05421856_102595"/>
<feature type="domain" description="DUF3347" evidence="1">
    <location>
        <begin position="31"/>
        <end position="115"/>
    </location>
</feature>
<protein>
    <recommendedName>
        <fullName evidence="1">DUF3347 domain-containing protein</fullName>
    </recommendedName>
</protein>
<dbReference type="Pfam" id="PF11827">
    <property type="entry name" value="DUF3347"/>
    <property type="match status" value="1"/>
</dbReference>
<dbReference type="EMBL" id="FOBV01000002">
    <property type="protein sequence ID" value="SEM35863.1"/>
    <property type="molecule type" value="Genomic_DNA"/>
</dbReference>
<proteinExistence type="predicted"/>
<gene>
    <name evidence="2" type="ORF">SAMN05421856_102595</name>
</gene>
<dbReference type="AlphaFoldDB" id="A0A1H7XQG7"/>
<evidence type="ECO:0000259" key="1">
    <source>
        <dbReference type="Pfam" id="PF11827"/>
    </source>
</evidence>
<accession>A0A1H7XQG7</accession>
<dbReference type="OrthoDB" id="5513217at2"/>
<reference evidence="3" key="1">
    <citation type="submission" date="2016-10" db="EMBL/GenBank/DDBJ databases">
        <authorList>
            <person name="Varghese N."/>
            <person name="Submissions S."/>
        </authorList>
    </citation>
    <scope>NUCLEOTIDE SEQUENCE [LARGE SCALE GENOMIC DNA]</scope>
    <source>
        <strain evidence="3">DSM 17453</strain>
    </source>
</reference>
<name>A0A1H7XQG7_9FLAO</name>
<dbReference type="InterPro" id="IPR021782">
    <property type="entry name" value="DUF3347"/>
</dbReference>
<evidence type="ECO:0000313" key="3">
    <source>
        <dbReference type="Proteomes" id="UP000199450"/>
    </source>
</evidence>
<keyword evidence="3" id="KW-1185">Reference proteome</keyword>
<organism evidence="2 3">
    <name type="scientific">Chryseobacterium taichungense</name>
    <dbReference type="NCBI Taxonomy" id="295069"/>
    <lineage>
        <taxon>Bacteria</taxon>
        <taxon>Pseudomonadati</taxon>
        <taxon>Bacteroidota</taxon>
        <taxon>Flavobacteriia</taxon>
        <taxon>Flavobacteriales</taxon>
        <taxon>Weeksellaceae</taxon>
        <taxon>Chryseobacterium group</taxon>
        <taxon>Chryseobacterium</taxon>
    </lineage>
</organism>
<dbReference type="RefSeq" id="WP_089999222.1">
    <property type="nucleotide sequence ID" value="NZ_FOBV01000002.1"/>
</dbReference>
<dbReference type="Proteomes" id="UP000199450">
    <property type="component" value="Unassembled WGS sequence"/>
</dbReference>
<evidence type="ECO:0000313" key="2">
    <source>
        <dbReference type="EMBL" id="SEM35863.1"/>
    </source>
</evidence>